<reference evidence="1" key="1">
    <citation type="submission" date="2019-02" db="EMBL/GenBank/DDBJ databases">
        <authorList>
            <person name="Gruber-Vodicka R. H."/>
            <person name="Seah K. B. B."/>
        </authorList>
    </citation>
    <scope>NUCLEOTIDE SEQUENCE</scope>
    <source>
        <strain evidence="1">BECK_BZ131</strain>
    </source>
</reference>
<protein>
    <submittedName>
        <fullName evidence="1">Uncharacterized protein</fullName>
    </submittedName>
</protein>
<proteinExistence type="predicted"/>
<dbReference type="AlphaFoldDB" id="A0A450TKF0"/>
<dbReference type="InterPro" id="IPR052919">
    <property type="entry name" value="TA_system_RNase"/>
</dbReference>
<dbReference type="PANTHER" id="PTHR36173">
    <property type="entry name" value="RIBONUCLEASE VAPC16-RELATED"/>
    <property type="match status" value="1"/>
</dbReference>
<sequence>MAIVDAVETADRIGVSPVLCFELAPTYKKGRSTLPLPPADWFPLALHGSGAELLPLDDAIAVCAVEPSEIHRDPSGRIIIATALQSNSKLASAPMAISALIRNWPKYYRDDYFSPRHFFGFAPFDSRNQCLH</sequence>
<accession>A0A450TKF0</accession>
<dbReference type="SUPFAM" id="SSF88723">
    <property type="entry name" value="PIN domain-like"/>
    <property type="match status" value="1"/>
</dbReference>
<evidence type="ECO:0000313" key="1">
    <source>
        <dbReference type="EMBL" id="VFJ68060.1"/>
    </source>
</evidence>
<organism evidence="1">
    <name type="scientific">Candidatus Kentrum sp. FW</name>
    <dbReference type="NCBI Taxonomy" id="2126338"/>
    <lineage>
        <taxon>Bacteria</taxon>
        <taxon>Pseudomonadati</taxon>
        <taxon>Pseudomonadota</taxon>
        <taxon>Gammaproteobacteria</taxon>
        <taxon>Candidatus Kentrum</taxon>
    </lineage>
</organism>
<dbReference type="EMBL" id="CAADFE010000013">
    <property type="protein sequence ID" value="VFJ68060.1"/>
    <property type="molecule type" value="Genomic_DNA"/>
</dbReference>
<name>A0A450TKF0_9GAMM</name>
<dbReference type="InterPro" id="IPR029060">
    <property type="entry name" value="PIN-like_dom_sf"/>
</dbReference>
<gene>
    <name evidence="1" type="ORF">BECKFW1821C_GA0114237_101343</name>
</gene>
<dbReference type="PANTHER" id="PTHR36173:SF1">
    <property type="entry name" value="RIBONUCLEASE VAPC22"/>
    <property type="match status" value="1"/>
</dbReference>